<dbReference type="EMBL" id="CM042023">
    <property type="protein sequence ID" value="KAI3812901.1"/>
    <property type="molecule type" value="Genomic_DNA"/>
</dbReference>
<organism evidence="1 2">
    <name type="scientific">Smallanthus sonchifolius</name>
    <dbReference type="NCBI Taxonomy" id="185202"/>
    <lineage>
        <taxon>Eukaryota</taxon>
        <taxon>Viridiplantae</taxon>
        <taxon>Streptophyta</taxon>
        <taxon>Embryophyta</taxon>
        <taxon>Tracheophyta</taxon>
        <taxon>Spermatophyta</taxon>
        <taxon>Magnoliopsida</taxon>
        <taxon>eudicotyledons</taxon>
        <taxon>Gunneridae</taxon>
        <taxon>Pentapetalae</taxon>
        <taxon>asterids</taxon>
        <taxon>campanulids</taxon>
        <taxon>Asterales</taxon>
        <taxon>Asteraceae</taxon>
        <taxon>Asteroideae</taxon>
        <taxon>Heliantheae alliance</taxon>
        <taxon>Millerieae</taxon>
        <taxon>Smallanthus</taxon>
    </lineage>
</organism>
<dbReference type="Proteomes" id="UP001056120">
    <property type="component" value="Linkage Group LG06"/>
</dbReference>
<gene>
    <name evidence="1" type="ORF">L1987_17614</name>
</gene>
<sequence length="341" mass="37713">MTGTVVRPAGVAGKVDTSTGQTLSSLYVNSFRISTVTNRLLAHVRGESNTDKTEFCNLCLSLARGIDYAVSNNDIPGRAPDLPYLLKQVCQRKNDLTSRAAIIVFMISVKQIKTELNVLSDELQSSFCSVSVDELNSNVKNKESNLQLTISTVMSRFYPGMKMGEIFSLVETKPGYDSYVTDLHISKRSRTSPDDKIYLFVAQTDNIKTSSCLISPQQVNILLNGEGVDKRTSIKKDLGPQMPTHVTHMLKYGSNLLQVVGQFSGRYIIVIAFMSVVSDLRFSTIPDTHVFVDNEIIEGPSRVSLKCPISFGRIKIPVKGHSCKRLQASSPCYIIKKSMLL</sequence>
<name>A0ACB9IYI2_9ASTR</name>
<accession>A0ACB9IYI2</accession>
<proteinExistence type="predicted"/>
<reference evidence="1 2" key="2">
    <citation type="journal article" date="2022" name="Mol. Ecol. Resour.">
        <title>The genomes of chicory, endive, great burdock and yacon provide insights into Asteraceae paleo-polyploidization history and plant inulin production.</title>
        <authorList>
            <person name="Fan W."/>
            <person name="Wang S."/>
            <person name="Wang H."/>
            <person name="Wang A."/>
            <person name="Jiang F."/>
            <person name="Liu H."/>
            <person name="Zhao H."/>
            <person name="Xu D."/>
            <person name="Zhang Y."/>
        </authorList>
    </citation>
    <scope>NUCLEOTIDE SEQUENCE [LARGE SCALE GENOMIC DNA]</scope>
    <source>
        <strain evidence="2">cv. Yunnan</strain>
        <tissue evidence="1">Leaves</tissue>
    </source>
</reference>
<evidence type="ECO:0000313" key="2">
    <source>
        <dbReference type="Proteomes" id="UP001056120"/>
    </source>
</evidence>
<keyword evidence="2" id="KW-1185">Reference proteome</keyword>
<comment type="caution">
    <text evidence="1">The sequence shown here is derived from an EMBL/GenBank/DDBJ whole genome shotgun (WGS) entry which is preliminary data.</text>
</comment>
<evidence type="ECO:0000313" key="1">
    <source>
        <dbReference type="EMBL" id="KAI3812901.1"/>
    </source>
</evidence>
<protein>
    <submittedName>
        <fullName evidence="1">Uncharacterized protein</fullName>
    </submittedName>
</protein>
<reference evidence="2" key="1">
    <citation type="journal article" date="2022" name="Mol. Ecol. Resour.">
        <title>The genomes of chicory, endive, great burdock and yacon provide insights into Asteraceae palaeo-polyploidization history and plant inulin production.</title>
        <authorList>
            <person name="Fan W."/>
            <person name="Wang S."/>
            <person name="Wang H."/>
            <person name="Wang A."/>
            <person name="Jiang F."/>
            <person name="Liu H."/>
            <person name="Zhao H."/>
            <person name="Xu D."/>
            <person name="Zhang Y."/>
        </authorList>
    </citation>
    <scope>NUCLEOTIDE SEQUENCE [LARGE SCALE GENOMIC DNA]</scope>
    <source>
        <strain evidence="2">cv. Yunnan</strain>
    </source>
</reference>